<feature type="region of interest" description="Disordered" evidence="1">
    <location>
        <begin position="1"/>
        <end position="22"/>
    </location>
</feature>
<protein>
    <submittedName>
        <fullName evidence="2">Uncharacterized protein</fullName>
    </submittedName>
</protein>
<feature type="compositionally biased region" description="Low complexity" evidence="1">
    <location>
        <begin position="1"/>
        <end position="11"/>
    </location>
</feature>
<gene>
    <name evidence="2" type="ORF">FGO68_gene3731</name>
</gene>
<dbReference type="AlphaFoldDB" id="A0A8J8NGS1"/>
<comment type="caution">
    <text evidence="2">The sequence shown here is derived from an EMBL/GenBank/DDBJ whole genome shotgun (WGS) entry which is preliminary data.</text>
</comment>
<evidence type="ECO:0000313" key="3">
    <source>
        <dbReference type="Proteomes" id="UP000785679"/>
    </source>
</evidence>
<evidence type="ECO:0000256" key="1">
    <source>
        <dbReference type="SAM" id="MobiDB-lite"/>
    </source>
</evidence>
<dbReference type="Proteomes" id="UP000785679">
    <property type="component" value="Unassembled WGS sequence"/>
</dbReference>
<keyword evidence="3" id="KW-1185">Reference proteome</keyword>
<proteinExistence type="predicted"/>
<name>A0A8J8NGS1_HALGN</name>
<dbReference type="EMBL" id="RRYP01016596">
    <property type="protein sequence ID" value="TNV74851.1"/>
    <property type="molecule type" value="Genomic_DNA"/>
</dbReference>
<reference evidence="2" key="1">
    <citation type="submission" date="2019-06" db="EMBL/GenBank/DDBJ databases">
        <authorList>
            <person name="Zheng W."/>
        </authorList>
    </citation>
    <scope>NUCLEOTIDE SEQUENCE</scope>
    <source>
        <strain evidence="2">QDHG01</strain>
    </source>
</reference>
<accession>A0A8J8NGS1</accession>
<evidence type="ECO:0000313" key="2">
    <source>
        <dbReference type="EMBL" id="TNV74851.1"/>
    </source>
</evidence>
<sequence>MCSLLGAARRSGGSGGASGFHLKETSRQGGACNWVFDDDRSQRQSARSQAVVVRSYSQQQMQNLRLNRLLLYQSHQQKQQQYYQIYISLPLSKFKFELNHF</sequence>
<organism evidence="2 3">
    <name type="scientific">Halteria grandinella</name>
    <dbReference type="NCBI Taxonomy" id="5974"/>
    <lineage>
        <taxon>Eukaryota</taxon>
        <taxon>Sar</taxon>
        <taxon>Alveolata</taxon>
        <taxon>Ciliophora</taxon>
        <taxon>Intramacronucleata</taxon>
        <taxon>Spirotrichea</taxon>
        <taxon>Stichotrichia</taxon>
        <taxon>Sporadotrichida</taxon>
        <taxon>Halteriidae</taxon>
        <taxon>Halteria</taxon>
    </lineage>
</organism>